<feature type="domain" description="Pyruvate kinase barrel" evidence="15">
    <location>
        <begin position="5"/>
        <end position="326"/>
    </location>
</feature>
<evidence type="ECO:0000256" key="7">
    <source>
        <dbReference type="ARBA" id="ARBA00022741"/>
    </source>
</evidence>
<evidence type="ECO:0000256" key="6">
    <source>
        <dbReference type="ARBA" id="ARBA00022723"/>
    </source>
</evidence>
<evidence type="ECO:0000256" key="9">
    <source>
        <dbReference type="ARBA" id="ARBA00022840"/>
    </source>
</evidence>
<evidence type="ECO:0000256" key="1">
    <source>
        <dbReference type="ARBA" id="ARBA00001958"/>
    </source>
</evidence>
<dbReference type="Gene3D" id="3.40.1380.20">
    <property type="entry name" value="Pyruvate kinase, C-terminal domain"/>
    <property type="match status" value="1"/>
</dbReference>
<evidence type="ECO:0000256" key="13">
    <source>
        <dbReference type="NCBIfam" id="TIGR01064"/>
    </source>
</evidence>
<dbReference type="InterPro" id="IPR015806">
    <property type="entry name" value="Pyrv_Knase_insert_dom_sf"/>
</dbReference>
<dbReference type="PRINTS" id="PR01050">
    <property type="entry name" value="PYRUVTKNASE"/>
</dbReference>
<evidence type="ECO:0000256" key="5">
    <source>
        <dbReference type="ARBA" id="ARBA00022679"/>
    </source>
</evidence>
<dbReference type="PROSITE" id="PS00110">
    <property type="entry name" value="PYRUVATE_KINASE"/>
    <property type="match status" value="1"/>
</dbReference>
<dbReference type="Gene3D" id="2.40.33.10">
    <property type="entry name" value="PK beta-barrel domain-like"/>
    <property type="match status" value="1"/>
</dbReference>
<dbReference type="Pfam" id="PF00224">
    <property type="entry name" value="PK"/>
    <property type="match status" value="1"/>
</dbReference>
<dbReference type="EC" id="2.7.1.40" evidence="4 13"/>
<keyword evidence="6" id="KW-0479">Metal-binding</keyword>
<keyword evidence="5 14" id="KW-0808">Transferase</keyword>
<keyword evidence="8 14" id="KW-0418">Kinase</keyword>
<dbReference type="NCBIfam" id="NF004491">
    <property type="entry name" value="PRK05826.1"/>
    <property type="match status" value="1"/>
</dbReference>
<dbReference type="RefSeq" id="WP_076546540.1">
    <property type="nucleotide sequence ID" value="NZ_FTMA01000001.1"/>
</dbReference>
<keyword evidence="11 14" id="KW-0324">Glycolysis</keyword>
<dbReference type="Proteomes" id="UP000186953">
    <property type="component" value="Unassembled WGS sequence"/>
</dbReference>
<evidence type="ECO:0000259" key="16">
    <source>
        <dbReference type="Pfam" id="PF02887"/>
    </source>
</evidence>
<dbReference type="UniPathway" id="UPA00109">
    <property type="reaction ID" value="UER00188"/>
</dbReference>
<comment type="pathway">
    <text evidence="2 14">Carbohydrate degradation; glycolysis; pyruvate from D-glyceraldehyde 3-phosphate: step 5/5.</text>
</comment>
<keyword evidence="12 17" id="KW-0670">Pyruvate</keyword>
<keyword evidence="7" id="KW-0547">Nucleotide-binding</keyword>
<comment type="cofactor">
    <cofactor evidence="1">
        <name>K(+)</name>
        <dbReference type="ChEBI" id="CHEBI:29103"/>
    </cofactor>
</comment>
<comment type="catalytic activity">
    <reaction evidence="14">
        <text>pyruvate + ATP = phosphoenolpyruvate + ADP + H(+)</text>
        <dbReference type="Rhea" id="RHEA:18157"/>
        <dbReference type="ChEBI" id="CHEBI:15361"/>
        <dbReference type="ChEBI" id="CHEBI:15378"/>
        <dbReference type="ChEBI" id="CHEBI:30616"/>
        <dbReference type="ChEBI" id="CHEBI:58702"/>
        <dbReference type="ChEBI" id="CHEBI:456216"/>
        <dbReference type="EC" id="2.7.1.40"/>
    </reaction>
</comment>
<dbReference type="SUPFAM" id="SSF52935">
    <property type="entry name" value="PK C-terminal domain-like"/>
    <property type="match status" value="1"/>
</dbReference>
<dbReference type="AlphaFoldDB" id="A0A1N6P5G5"/>
<dbReference type="InterPro" id="IPR015795">
    <property type="entry name" value="Pyrv_Knase_C"/>
</dbReference>
<evidence type="ECO:0000256" key="14">
    <source>
        <dbReference type="RuleBase" id="RU000504"/>
    </source>
</evidence>
<dbReference type="GO" id="GO:0030955">
    <property type="term" value="F:potassium ion binding"/>
    <property type="evidence" value="ECO:0007669"/>
    <property type="project" value="UniProtKB-UniRule"/>
</dbReference>
<dbReference type="OrthoDB" id="9812123at2"/>
<evidence type="ECO:0000313" key="17">
    <source>
        <dbReference type="EMBL" id="SIP99506.1"/>
    </source>
</evidence>
<evidence type="ECO:0000313" key="18">
    <source>
        <dbReference type="Proteomes" id="UP000186953"/>
    </source>
</evidence>
<name>A0A1N6P5G5_9FLAO</name>
<comment type="similarity">
    <text evidence="3 14">Belongs to the pyruvate kinase family.</text>
</comment>
<evidence type="ECO:0000256" key="3">
    <source>
        <dbReference type="ARBA" id="ARBA00008663"/>
    </source>
</evidence>
<dbReference type="InterPro" id="IPR018209">
    <property type="entry name" value="Pyrv_Knase_AS"/>
</dbReference>
<evidence type="ECO:0000256" key="2">
    <source>
        <dbReference type="ARBA" id="ARBA00004997"/>
    </source>
</evidence>
<dbReference type="STRING" id="228959.SAMN05421797_101284"/>
<evidence type="ECO:0000256" key="10">
    <source>
        <dbReference type="ARBA" id="ARBA00022842"/>
    </source>
</evidence>
<keyword evidence="10 14" id="KW-0460">Magnesium</keyword>
<gene>
    <name evidence="17" type="ORF">SAMN05421797_101284</name>
</gene>
<dbReference type="GO" id="GO:0016301">
    <property type="term" value="F:kinase activity"/>
    <property type="evidence" value="ECO:0007669"/>
    <property type="project" value="UniProtKB-KW"/>
</dbReference>
<evidence type="ECO:0000256" key="12">
    <source>
        <dbReference type="ARBA" id="ARBA00023317"/>
    </source>
</evidence>
<dbReference type="InterPro" id="IPR036918">
    <property type="entry name" value="Pyrv_Knase_C_sf"/>
</dbReference>
<dbReference type="InterPro" id="IPR011037">
    <property type="entry name" value="Pyrv_Knase-like_insert_dom_sf"/>
</dbReference>
<keyword evidence="18" id="KW-1185">Reference proteome</keyword>
<organism evidence="17 18">
    <name type="scientific">Maribacter ulvicola</name>
    <dbReference type="NCBI Taxonomy" id="228959"/>
    <lineage>
        <taxon>Bacteria</taxon>
        <taxon>Pseudomonadati</taxon>
        <taxon>Bacteroidota</taxon>
        <taxon>Flavobacteriia</taxon>
        <taxon>Flavobacteriales</taxon>
        <taxon>Flavobacteriaceae</taxon>
        <taxon>Maribacter</taxon>
    </lineage>
</organism>
<feature type="domain" description="Pyruvate kinase C-terminal" evidence="16">
    <location>
        <begin position="361"/>
        <end position="472"/>
    </location>
</feature>
<evidence type="ECO:0000256" key="4">
    <source>
        <dbReference type="ARBA" id="ARBA00012142"/>
    </source>
</evidence>
<dbReference type="InterPro" id="IPR015813">
    <property type="entry name" value="Pyrv/PenolPyrv_kinase-like_dom"/>
</dbReference>
<dbReference type="EMBL" id="FTMA01000001">
    <property type="protein sequence ID" value="SIP99506.1"/>
    <property type="molecule type" value="Genomic_DNA"/>
</dbReference>
<dbReference type="InterPro" id="IPR040442">
    <property type="entry name" value="Pyrv_kinase-like_dom_sf"/>
</dbReference>
<dbReference type="NCBIfam" id="NF004978">
    <property type="entry name" value="PRK06354.1"/>
    <property type="match status" value="1"/>
</dbReference>
<dbReference type="SUPFAM" id="SSF50800">
    <property type="entry name" value="PK beta-barrel domain-like"/>
    <property type="match status" value="1"/>
</dbReference>
<dbReference type="Pfam" id="PF02887">
    <property type="entry name" value="PK_C"/>
    <property type="match status" value="1"/>
</dbReference>
<dbReference type="SUPFAM" id="SSF51621">
    <property type="entry name" value="Phosphoenolpyruvate/pyruvate domain"/>
    <property type="match status" value="1"/>
</dbReference>
<dbReference type="FunFam" id="2.40.33.10:FF:000001">
    <property type="entry name" value="Pyruvate kinase"/>
    <property type="match status" value="1"/>
</dbReference>
<evidence type="ECO:0000256" key="11">
    <source>
        <dbReference type="ARBA" id="ARBA00023152"/>
    </source>
</evidence>
<dbReference type="InterPro" id="IPR001697">
    <property type="entry name" value="Pyr_Knase"/>
</dbReference>
<sequence>MPTVKKTKIVATLGPATSKKEVLRSMIDAGVDVFRINFSHADYNDVKERVDMIRELNDEMDTNTSILADLQGPKLRVGVMAGDVVVSPGDEITFVTGEPFEGSAERVYMNYKEFPRDVKAGERILLDDGKLMFEVVKTNGNDEVLAKVIQGGPLKSKKGVNLPNTNISLPALTTKDIKDAEFAISLEVDWIALSFVRFSQDLIDLQNIINKHSEHKIPIIAKIEKPEAVENIDKIVAYCDGLMVARGDLGVEVPAHEVPLIQKQLVLRAKKARIPVIIATQMMETMITSLTPTRAEVNDVANSVMDGADAVMLSGETSVGNYPVQVIEKMSSILESVEGSDLIHVPHDPPHIRTKRFITKSICYHAATMATDIKAKAISTLTNSGYTAFQISAWRPSAHILVFTSNRRILTQLNLLWGVKAFYYDKFVSTDDTVDDVNRIAFNKGFLQVGDMIISLAAMPIKAKGMVNTLRVSEIESGDI</sequence>
<dbReference type="Gene3D" id="3.20.20.60">
    <property type="entry name" value="Phosphoenolpyruvate-binding domains"/>
    <property type="match status" value="1"/>
</dbReference>
<dbReference type="GO" id="GO:0005524">
    <property type="term" value="F:ATP binding"/>
    <property type="evidence" value="ECO:0007669"/>
    <property type="project" value="UniProtKB-KW"/>
</dbReference>
<keyword evidence="9" id="KW-0067">ATP-binding</keyword>
<evidence type="ECO:0000256" key="8">
    <source>
        <dbReference type="ARBA" id="ARBA00022777"/>
    </source>
</evidence>
<protein>
    <recommendedName>
        <fullName evidence="4 13">Pyruvate kinase</fullName>
        <ecNumber evidence="4 13">2.7.1.40</ecNumber>
    </recommendedName>
</protein>
<dbReference type="NCBIfam" id="TIGR01064">
    <property type="entry name" value="pyruv_kin"/>
    <property type="match status" value="1"/>
</dbReference>
<dbReference type="GO" id="GO:0004743">
    <property type="term" value="F:pyruvate kinase activity"/>
    <property type="evidence" value="ECO:0007669"/>
    <property type="project" value="UniProtKB-UniRule"/>
</dbReference>
<dbReference type="PANTHER" id="PTHR11817">
    <property type="entry name" value="PYRUVATE KINASE"/>
    <property type="match status" value="1"/>
</dbReference>
<accession>A0A1N6P5G5</accession>
<proteinExistence type="inferred from homology"/>
<reference evidence="18" key="1">
    <citation type="submission" date="2017-01" db="EMBL/GenBank/DDBJ databases">
        <authorList>
            <person name="Varghese N."/>
            <person name="Submissions S."/>
        </authorList>
    </citation>
    <scope>NUCLEOTIDE SEQUENCE [LARGE SCALE GENOMIC DNA]</scope>
    <source>
        <strain evidence="18">DSM 15366</strain>
    </source>
</reference>
<dbReference type="InterPro" id="IPR015793">
    <property type="entry name" value="Pyrv_Knase_brl"/>
</dbReference>
<dbReference type="GO" id="GO:0000287">
    <property type="term" value="F:magnesium ion binding"/>
    <property type="evidence" value="ECO:0007669"/>
    <property type="project" value="UniProtKB-UniRule"/>
</dbReference>
<evidence type="ECO:0000259" key="15">
    <source>
        <dbReference type="Pfam" id="PF00224"/>
    </source>
</evidence>